<sequence length="696" mass="80304">MIFILLVQITQSLSIYEFLNLTPFQIQELKLETLQEYFTSGSISGYVGLSEYSELIEKLANSFPNQVTLQSFGNTYQGTQIKTIKISATKSPKYQITIIGMLRGTTDLISVNYLLYQLYYITIHLSNKNPFMMTLLSDKQLWITPLINADGHQYITTQFIQTQTIPLIFKNRNPSNSNQCSQTEQGVDLSRNFQYKFGINEIGSSSNRCSQIFRGISAFSEAETLTIDKLIQQIRPNIIMVMGGDLDKLVIPDSNSSTYYELLYQLSKQYKLNMGDYQKLYQVEINGDLCQNYIYQINKICFTINIGQYALSQTILNFQNLLLDFLTHYSPSLQIQLEKVFDCKHGKMLCNQLESNEKGCVIIISVQNVGYNQFNDNIVMDITLNQGGEKLYQIDSYAIVQSIKNISDTKLENGIAIDEISTDRVYRYQIVNNKKLSQNQTVYFVFLITQYGFSYNYINTVESINLTFTLQNTLLNSQVFKTLTPSDLVAKKSNEQLQQIFPNRPESYVLLICFGAISVIFFFSWIIRKIYLWIYDPHQFIEENKSKSGGSSDEKNLDQYHSHNLVESRLNTQVKFSQIVPFQSIRQNDSPPLSKPNGQSTQYETKGTNGSQLLPHLNPIEIENRVHKALEIVQSQEDLDKQELEQEQEQQQNQYNYNVNSQQQEHNLHQIEEVLVNNPNIQNCNQNDDQLVKFED</sequence>
<dbReference type="HOGENOM" id="CLU_396122_0_0_1"/>
<dbReference type="GeneID" id="5044907"/>
<evidence type="ECO:0000256" key="3">
    <source>
        <dbReference type="ARBA" id="ARBA00022670"/>
    </source>
</evidence>
<dbReference type="InParanoid" id="A0E8V8"/>
<dbReference type="Gene3D" id="3.40.630.10">
    <property type="entry name" value="Zn peptidases"/>
    <property type="match status" value="1"/>
</dbReference>
<name>A0E8V8_PARTE</name>
<evidence type="ECO:0000256" key="8">
    <source>
        <dbReference type="SAM" id="MobiDB-lite"/>
    </source>
</evidence>
<dbReference type="FunFam" id="3.40.630.10:FF:000170">
    <property type="entry name" value="Uncharacterized protein"/>
    <property type="match status" value="1"/>
</dbReference>
<dbReference type="GO" id="GO:0008270">
    <property type="term" value="F:zinc ion binding"/>
    <property type="evidence" value="ECO:0007669"/>
    <property type="project" value="InterPro"/>
</dbReference>
<dbReference type="GO" id="GO:0005615">
    <property type="term" value="C:extracellular space"/>
    <property type="evidence" value="ECO:0000318"/>
    <property type="project" value="GO_Central"/>
</dbReference>
<evidence type="ECO:0000259" key="10">
    <source>
        <dbReference type="PROSITE" id="PS52035"/>
    </source>
</evidence>
<proteinExistence type="inferred from homology"/>
<dbReference type="SUPFAM" id="SSF53187">
    <property type="entry name" value="Zn-dependent exopeptidases"/>
    <property type="match status" value="1"/>
</dbReference>
<dbReference type="KEGG" id="ptm:GSPATT00024456001"/>
<dbReference type="STRING" id="5888.A0E8V8"/>
<dbReference type="GO" id="GO:0008237">
    <property type="term" value="F:metallopeptidase activity"/>
    <property type="evidence" value="ECO:0007669"/>
    <property type="project" value="UniProtKB-KW"/>
</dbReference>
<evidence type="ECO:0000256" key="5">
    <source>
        <dbReference type="ARBA" id="ARBA00022833"/>
    </source>
</evidence>
<organism evidence="11 12">
    <name type="scientific">Paramecium tetraurelia</name>
    <dbReference type="NCBI Taxonomy" id="5888"/>
    <lineage>
        <taxon>Eukaryota</taxon>
        <taxon>Sar</taxon>
        <taxon>Alveolata</taxon>
        <taxon>Ciliophora</taxon>
        <taxon>Intramacronucleata</taxon>
        <taxon>Oligohymenophorea</taxon>
        <taxon>Peniculida</taxon>
        <taxon>Parameciidae</taxon>
        <taxon>Paramecium</taxon>
    </lineage>
</organism>
<gene>
    <name evidence="11" type="ORF">GSPATT00024456001</name>
</gene>
<feature type="compositionally biased region" description="Polar residues" evidence="8">
    <location>
        <begin position="586"/>
        <end position="612"/>
    </location>
</feature>
<dbReference type="PANTHER" id="PTHR11705:SF143">
    <property type="entry name" value="SLL0236 PROTEIN"/>
    <property type="match status" value="1"/>
</dbReference>
<comment type="caution">
    <text evidence="7">Lacks conserved residue(s) required for the propagation of feature annotation.</text>
</comment>
<keyword evidence="12" id="KW-1185">Reference proteome</keyword>
<keyword evidence="3" id="KW-0645">Protease</keyword>
<dbReference type="SMART" id="SM00631">
    <property type="entry name" value="Zn_pept"/>
    <property type="match status" value="1"/>
</dbReference>
<keyword evidence="9" id="KW-0812">Transmembrane</keyword>
<dbReference type="PANTHER" id="PTHR11705">
    <property type="entry name" value="PROTEASE FAMILY M14 CARBOXYPEPTIDASE A,B"/>
    <property type="match status" value="1"/>
</dbReference>
<keyword evidence="9" id="KW-1133">Transmembrane helix</keyword>
<feature type="domain" description="Peptidase M14" evidence="10">
    <location>
        <begin position="45"/>
        <end position="329"/>
    </location>
</feature>
<evidence type="ECO:0000256" key="7">
    <source>
        <dbReference type="PROSITE-ProRule" id="PRU01379"/>
    </source>
</evidence>
<accession>A0E8V8</accession>
<dbReference type="PROSITE" id="PS52035">
    <property type="entry name" value="PEPTIDASE_M14"/>
    <property type="match status" value="1"/>
</dbReference>
<evidence type="ECO:0000256" key="1">
    <source>
        <dbReference type="ARBA" id="ARBA00001947"/>
    </source>
</evidence>
<dbReference type="Proteomes" id="UP000000600">
    <property type="component" value="Unassembled WGS sequence"/>
</dbReference>
<keyword evidence="5" id="KW-0862">Zinc</keyword>
<dbReference type="AlphaFoldDB" id="A0E8V8"/>
<dbReference type="eggNOG" id="KOG2650">
    <property type="taxonomic scope" value="Eukaryota"/>
</dbReference>
<protein>
    <recommendedName>
        <fullName evidence="10">Peptidase M14 domain-containing protein</fullName>
    </recommendedName>
</protein>
<feature type="transmembrane region" description="Helical" evidence="9">
    <location>
        <begin position="508"/>
        <end position="527"/>
    </location>
</feature>
<dbReference type="RefSeq" id="XP_001459122.1">
    <property type="nucleotide sequence ID" value="XM_001459085.1"/>
</dbReference>
<keyword evidence="9" id="KW-0472">Membrane</keyword>
<evidence type="ECO:0000256" key="6">
    <source>
        <dbReference type="ARBA" id="ARBA00023049"/>
    </source>
</evidence>
<dbReference type="EMBL" id="CT868664">
    <property type="protein sequence ID" value="CAK91725.1"/>
    <property type="molecule type" value="Genomic_DNA"/>
</dbReference>
<evidence type="ECO:0000256" key="9">
    <source>
        <dbReference type="SAM" id="Phobius"/>
    </source>
</evidence>
<feature type="region of interest" description="Disordered" evidence="8">
    <location>
        <begin position="586"/>
        <end position="614"/>
    </location>
</feature>
<reference evidence="11 12" key="1">
    <citation type="journal article" date="2006" name="Nature">
        <title>Global trends of whole-genome duplications revealed by the ciliate Paramecium tetraurelia.</title>
        <authorList>
            <consortium name="Genoscope"/>
            <person name="Aury J.-M."/>
            <person name="Jaillon O."/>
            <person name="Duret L."/>
            <person name="Noel B."/>
            <person name="Jubin C."/>
            <person name="Porcel B.M."/>
            <person name="Segurens B."/>
            <person name="Daubin V."/>
            <person name="Anthouard V."/>
            <person name="Aiach N."/>
            <person name="Arnaiz O."/>
            <person name="Billaut A."/>
            <person name="Beisson J."/>
            <person name="Blanc I."/>
            <person name="Bouhouche K."/>
            <person name="Camara F."/>
            <person name="Duharcourt S."/>
            <person name="Guigo R."/>
            <person name="Gogendeau D."/>
            <person name="Katinka M."/>
            <person name="Keller A.-M."/>
            <person name="Kissmehl R."/>
            <person name="Klotz C."/>
            <person name="Koll F."/>
            <person name="Le Moue A."/>
            <person name="Lepere C."/>
            <person name="Malinsky S."/>
            <person name="Nowacki M."/>
            <person name="Nowak J.K."/>
            <person name="Plattner H."/>
            <person name="Poulain J."/>
            <person name="Ruiz F."/>
            <person name="Serrano V."/>
            <person name="Zagulski M."/>
            <person name="Dessen P."/>
            <person name="Betermier M."/>
            <person name="Weissenbach J."/>
            <person name="Scarpelli C."/>
            <person name="Schachter V."/>
            <person name="Sperling L."/>
            <person name="Meyer E."/>
            <person name="Cohen J."/>
            <person name="Wincker P."/>
        </authorList>
    </citation>
    <scope>NUCLEOTIDE SEQUENCE [LARGE SCALE GENOMIC DNA]</scope>
    <source>
        <strain evidence="11 12">Stock d4-2</strain>
    </source>
</reference>
<dbReference type="OrthoDB" id="3626597at2759"/>
<dbReference type="Pfam" id="PF00246">
    <property type="entry name" value="Peptidase_M14"/>
    <property type="match status" value="1"/>
</dbReference>
<evidence type="ECO:0000256" key="4">
    <source>
        <dbReference type="ARBA" id="ARBA00022801"/>
    </source>
</evidence>
<comment type="cofactor">
    <cofactor evidence="1">
        <name>Zn(2+)</name>
        <dbReference type="ChEBI" id="CHEBI:29105"/>
    </cofactor>
</comment>
<evidence type="ECO:0000313" key="11">
    <source>
        <dbReference type="EMBL" id="CAK91725.1"/>
    </source>
</evidence>
<dbReference type="OMA" id="NQCSQTE"/>
<keyword evidence="4" id="KW-0378">Hydrolase</keyword>
<dbReference type="InterPro" id="IPR000834">
    <property type="entry name" value="Peptidase_M14"/>
</dbReference>
<keyword evidence="6" id="KW-0482">Metalloprotease</keyword>
<evidence type="ECO:0000256" key="2">
    <source>
        <dbReference type="ARBA" id="ARBA00005988"/>
    </source>
</evidence>
<evidence type="ECO:0000313" key="12">
    <source>
        <dbReference type="Proteomes" id="UP000000600"/>
    </source>
</evidence>
<comment type="similarity">
    <text evidence="2 7">Belongs to the peptidase M14 family.</text>
</comment>